<evidence type="ECO:0000259" key="5">
    <source>
        <dbReference type="PROSITE" id="PS50931"/>
    </source>
</evidence>
<dbReference type="Pfam" id="PF00126">
    <property type="entry name" value="HTH_1"/>
    <property type="match status" value="1"/>
</dbReference>
<comment type="similarity">
    <text evidence="1">Belongs to the LysR transcriptional regulatory family.</text>
</comment>
<dbReference type="InterPro" id="IPR037402">
    <property type="entry name" value="YidZ_PBP2"/>
</dbReference>
<sequence>MKISSFDLNLFVILNAIYTEGSLTKAAEVVGITQPAVSNALSRLRERFDDDLFIRTGSGMVPTQKTENIISDIQNALSLMQQSVNEPDTFDPKLSNRNFKLSLGDVSEGRVLPYIMNEIDKNAPFVSMGSYAYSRSDQVHALATHNLDFVVDPIIPASEEINSYKVFEDDFVAIHRDDHPLGKIDEVSVDDILAQRHLHVSNRKRGLHLIDVELDKIGYRREIALRCQHFLIAPRIIRSTDLVLMGTRSFAKSHNLQFIEIPTEIPSIEYHLIWHKSDEGDGGHLWMKDLIIEAFVDAKK</sequence>
<dbReference type="SUPFAM" id="SSF53850">
    <property type="entry name" value="Periplasmic binding protein-like II"/>
    <property type="match status" value="1"/>
</dbReference>
<dbReference type="InterPro" id="IPR036390">
    <property type="entry name" value="WH_DNA-bd_sf"/>
</dbReference>
<keyword evidence="2" id="KW-0805">Transcription regulation</keyword>
<keyword evidence="3" id="KW-0238">DNA-binding</keyword>
<accession>A0A520MG23</accession>
<dbReference type="EMBL" id="SHBI01000022">
    <property type="protein sequence ID" value="RZO20178.1"/>
    <property type="molecule type" value="Genomic_DNA"/>
</dbReference>
<dbReference type="GO" id="GO:0003677">
    <property type="term" value="F:DNA binding"/>
    <property type="evidence" value="ECO:0007669"/>
    <property type="project" value="UniProtKB-KW"/>
</dbReference>
<evidence type="ECO:0000256" key="1">
    <source>
        <dbReference type="ARBA" id="ARBA00009437"/>
    </source>
</evidence>
<dbReference type="GO" id="GO:0003700">
    <property type="term" value="F:DNA-binding transcription factor activity"/>
    <property type="evidence" value="ECO:0007669"/>
    <property type="project" value="InterPro"/>
</dbReference>
<dbReference type="PROSITE" id="PS50931">
    <property type="entry name" value="HTH_LYSR"/>
    <property type="match status" value="1"/>
</dbReference>
<keyword evidence="4" id="KW-0804">Transcription</keyword>
<dbReference type="CDD" id="cd08417">
    <property type="entry name" value="PBP2_Nitroaromatics_like"/>
    <property type="match status" value="1"/>
</dbReference>
<dbReference type="PANTHER" id="PTHR30118:SF15">
    <property type="entry name" value="TRANSCRIPTIONAL REGULATORY PROTEIN"/>
    <property type="match status" value="1"/>
</dbReference>
<dbReference type="Gene3D" id="3.40.190.10">
    <property type="entry name" value="Periplasmic binding protein-like II"/>
    <property type="match status" value="2"/>
</dbReference>
<dbReference type="InterPro" id="IPR036388">
    <property type="entry name" value="WH-like_DNA-bd_sf"/>
</dbReference>
<dbReference type="AlphaFoldDB" id="A0A520MG23"/>
<dbReference type="SUPFAM" id="SSF46785">
    <property type="entry name" value="Winged helix' DNA-binding domain"/>
    <property type="match status" value="1"/>
</dbReference>
<evidence type="ECO:0000313" key="7">
    <source>
        <dbReference type="Proteomes" id="UP000315782"/>
    </source>
</evidence>
<evidence type="ECO:0000256" key="4">
    <source>
        <dbReference type="ARBA" id="ARBA00023163"/>
    </source>
</evidence>
<reference evidence="6 7" key="1">
    <citation type="submission" date="2019-02" db="EMBL/GenBank/DDBJ databases">
        <title>Prokaryotic population dynamics and viral predation in marine succession experiment using metagenomics: the confinement effect.</title>
        <authorList>
            <person name="Haro-Moreno J.M."/>
            <person name="Rodriguez-Valera F."/>
            <person name="Lopez-Perez M."/>
        </authorList>
    </citation>
    <scope>NUCLEOTIDE SEQUENCE [LARGE SCALE GENOMIC DNA]</scope>
    <source>
        <strain evidence="6">MED-G163</strain>
    </source>
</reference>
<dbReference type="Proteomes" id="UP000315782">
    <property type="component" value="Unassembled WGS sequence"/>
</dbReference>
<dbReference type="Gene3D" id="1.10.10.10">
    <property type="entry name" value="Winged helix-like DNA-binding domain superfamily/Winged helix DNA-binding domain"/>
    <property type="match status" value="1"/>
</dbReference>
<comment type="caution">
    <text evidence="6">The sequence shown here is derived from an EMBL/GenBank/DDBJ whole genome shotgun (WGS) entry which is preliminary data.</text>
</comment>
<dbReference type="PRINTS" id="PR00039">
    <property type="entry name" value="HTHLYSR"/>
</dbReference>
<name>A0A520MG23_9GAMM</name>
<organism evidence="6 7">
    <name type="scientific">SAR86 cluster bacterium</name>
    <dbReference type="NCBI Taxonomy" id="2030880"/>
    <lineage>
        <taxon>Bacteria</taxon>
        <taxon>Pseudomonadati</taxon>
        <taxon>Pseudomonadota</taxon>
        <taxon>Gammaproteobacteria</taxon>
        <taxon>SAR86 cluster</taxon>
    </lineage>
</organism>
<protein>
    <submittedName>
        <fullName evidence="6">LysR family transcriptional regulator</fullName>
    </submittedName>
</protein>
<gene>
    <name evidence="6" type="ORF">EVA96_03050</name>
</gene>
<evidence type="ECO:0000256" key="3">
    <source>
        <dbReference type="ARBA" id="ARBA00023125"/>
    </source>
</evidence>
<evidence type="ECO:0000313" key="6">
    <source>
        <dbReference type="EMBL" id="RZO20178.1"/>
    </source>
</evidence>
<feature type="domain" description="HTH lysR-type" evidence="5">
    <location>
        <begin position="6"/>
        <end position="63"/>
    </location>
</feature>
<dbReference type="Pfam" id="PF03466">
    <property type="entry name" value="LysR_substrate"/>
    <property type="match status" value="1"/>
</dbReference>
<evidence type="ECO:0000256" key="2">
    <source>
        <dbReference type="ARBA" id="ARBA00023015"/>
    </source>
</evidence>
<dbReference type="PANTHER" id="PTHR30118">
    <property type="entry name" value="HTH-TYPE TRANSCRIPTIONAL REGULATOR LEUO-RELATED"/>
    <property type="match status" value="1"/>
</dbReference>
<dbReference type="InterPro" id="IPR050389">
    <property type="entry name" value="LysR-type_TF"/>
</dbReference>
<dbReference type="InterPro" id="IPR000847">
    <property type="entry name" value="LysR_HTH_N"/>
</dbReference>
<dbReference type="InterPro" id="IPR005119">
    <property type="entry name" value="LysR_subst-bd"/>
</dbReference>
<proteinExistence type="inferred from homology"/>